<comment type="cofactor">
    <cofactor evidence="1">
        <name>Zn(2+)</name>
        <dbReference type="ChEBI" id="CHEBI:29105"/>
    </cofactor>
</comment>
<feature type="region of interest" description="Disordered" evidence="6">
    <location>
        <begin position="343"/>
        <end position="376"/>
    </location>
</feature>
<evidence type="ECO:0000256" key="1">
    <source>
        <dbReference type="ARBA" id="ARBA00001947"/>
    </source>
</evidence>
<keyword evidence="3" id="KW-0479">Metal-binding</keyword>
<evidence type="ECO:0000256" key="6">
    <source>
        <dbReference type="SAM" id="MobiDB-lite"/>
    </source>
</evidence>
<comment type="caution">
    <text evidence="7">The sequence shown here is derived from an EMBL/GenBank/DDBJ whole genome shotgun (WGS) entry which is preliminary data.</text>
</comment>
<evidence type="ECO:0000313" key="7">
    <source>
        <dbReference type="EMBL" id="MEJ5944388.1"/>
    </source>
</evidence>
<dbReference type="SUPFAM" id="SSF51735">
    <property type="entry name" value="NAD(P)-binding Rossmann-fold domains"/>
    <property type="match status" value="1"/>
</dbReference>
<dbReference type="Gene3D" id="3.90.180.10">
    <property type="entry name" value="Medium-chain alcohol dehydrogenases, catalytic domain"/>
    <property type="match status" value="2"/>
</dbReference>
<evidence type="ECO:0000256" key="4">
    <source>
        <dbReference type="ARBA" id="ARBA00022833"/>
    </source>
</evidence>
<organism evidence="7 8">
    <name type="scientific">Pseudokineococcus basanitobsidens</name>
    <dbReference type="NCBI Taxonomy" id="1926649"/>
    <lineage>
        <taxon>Bacteria</taxon>
        <taxon>Bacillati</taxon>
        <taxon>Actinomycetota</taxon>
        <taxon>Actinomycetes</taxon>
        <taxon>Kineosporiales</taxon>
        <taxon>Kineosporiaceae</taxon>
        <taxon>Pseudokineococcus</taxon>
    </lineage>
</organism>
<gene>
    <name evidence="7" type="ORF">WDZ17_03670</name>
</gene>
<dbReference type="EMBL" id="JBBIAA010000002">
    <property type="protein sequence ID" value="MEJ5944388.1"/>
    <property type="molecule type" value="Genomic_DNA"/>
</dbReference>
<accession>A0ABU8RH87</accession>
<proteinExistence type="inferred from homology"/>
<dbReference type="Proteomes" id="UP001387100">
    <property type="component" value="Unassembled WGS sequence"/>
</dbReference>
<keyword evidence="4" id="KW-0862">Zinc</keyword>
<dbReference type="InterPro" id="IPR011032">
    <property type="entry name" value="GroES-like_sf"/>
</dbReference>
<keyword evidence="5" id="KW-0560">Oxidoreductase</keyword>
<dbReference type="PANTHER" id="PTHR43350:SF19">
    <property type="entry name" value="D-GULOSIDE 3-DEHYDROGENASE"/>
    <property type="match status" value="1"/>
</dbReference>
<evidence type="ECO:0000313" key="8">
    <source>
        <dbReference type="Proteomes" id="UP001387100"/>
    </source>
</evidence>
<evidence type="ECO:0000256" key="3">
    <source>
        <dbReference type="ARBA" id="ARBA00022723"/>
    </source>
</evidence>
<comment type="similarity">
    <text evidence="2">Belongs to the zinc-containing alcohol dehydrogenase family.</text>
</comment>
<protein>
    <submittedName>
        <fullName evidence="7">Dehydrogenase</fullName>
    </submittedName>
</protein>
<name>A0ABU8RH87_9ACTN</name>
<keyword evidence="8" id="KW-1185">Reference proteome</keyword>
<dbReference type="RefSeq" id="WP_339573767.1">
    <property type="nucleotide sequence ID" value="NZ_JBBIAA010000002.1"/>
</dbReference>
<reference evidence="7 8" key="1">
    <citation type="journal article" date="2017" name="Int. J. Syst. Evol. Microbiol.">
        <title>Pseudokineococcus basanitobsidens sp. nov., isolated from volcanic rock.</title>
        <authorList>
            <person name="Lee D.W."/>
            <person name="Park M.Y."/>
            <person name="Kim J.J."/>
            <person name="Kim B.S."/>
        </authorList>
    </citation>
    <scope>NUCLEOTIDE SEQUENCE [LARGE SCALE GENOMIC DNA]</scope>
    <source>
        <strain evidence="7 8">DSM 103726</strain>
    </source>
</reference>
<evidence type="ECO:0000256" key="5">
    <source>
        <dbReference type="ARBA" id="ARBA00023002"/>
    </source>
</evidence>
<sequence>MVRSGVDTAPPRAAASLRATAYWTTGPGRGELRTEDLPAPADGEVLVETLHTGVSRGTELLVHRGGVPASVADRMRAPFQVGDLRAPSAEAPVKHGYLAVGVVAQGPEELRGRRVFCLHPHQDRFVVPVGALAPVPDAVPSRRAVLAGTVETAVNALWDAAPRWGDRVAVIGAGMVGGSVAALLRSFPLARLQLLEPDPARAEVARRLGVDVVHPDEAAGGCDVVVHASASGAGLSRGLALLGDEGELVEMSWYGDREVPVALGADFHARRLVVRASQVGAVAPARRVRRTTADRLALALDALADDAFDALLAPSVPLADLPGAMARLAAGDPVEPCLVVDHPAGTSAGTARAPGSSSQGTATAVGPADHRGETSA</sequence>
<evidence type="ECO:0000256" key="2">
    <source>
        <dbReference type="ARBA" id="ARBA00008072"/>
    </source>
</evidence>
<dbReference type="InterPro" id="IPR036291">
    <property type="entry name" value="NAD(P)-bd_dom_sf"/>
</dbReference>
<dbReference type="SUPFAM" id="SSF50129">
    <property type="entry name" value="GroES-like"/>
    <property type="match status" value="1"/>
</dbReference>
<dbReference type="CDD" id="cd08255">
    <property type="entry name" value="2-desacetyl-2-hydroxyethyl_bacteriochlorophyllide_like"/>
    <property type="match status" value="1"/>
</dbReference>
<dbReference type="PANTHER" id="PTHR43350">
    <property type="entry name" value="NAD-DEPENDENT ALCOHOL DEHYDROGENASE"/>
    <property type="match status" value="1"/>
</dbReference>
<dbReference type="Gene3D" id="3.40.50.720">
    <property type="entry name" value="NAD(P)-binding Rossmann-like Domain"/>
    <property type="match status" value="1"/>
</dbReference>